<dbReference type="Proteomes" id="UP001314263">
    <property type="component" value="Unassembled WGS sequence"/>
</dbReference>
<protein>
    <recommendedName>
        <fullName evidence="3">F-box domain-containing protein</fullName>
    </recommendedName>
</protein>
<evidence type="ECO:0000313" key="1">
    <source>
        <dbReference type="EMBL" id="CAK0765528.1"/>
    </source>
</evidence>
<keyword evidence="2" id="KW-1185">Reference proteome</keyword>
<sequence>MSDLHAPPSKRARLTQVARADVPSKLLDVILSKCDAREQLLITGLSKSLREKPVRALILSALEMSRTWPPMTSRDLQWTLIVRHADLEPVDVKWRLEDRRAGDIVAIRAENCTDLGEPPYCKTLEEFWTRNVTVWKKGIDLDKLDEQFSTAPFVSDLEHDYTAPFDSHWEALLTGLDGLDDGPFQFEPCLEDLFADEQLDDPAVDLNALSQHAEIVGSLI</sequence>
<evidence type="ECO:0000313" key="2">
    <source>
        <dbReference type="Proteomes" id="UP001314263"/>
    </source>
</evidence>
<reference evidence="1 2" key="1">
    <citation type="submission" date="2023-10" db="EMBL/GenBank/DDBJ databases">
        <authorList>
            <person name="Maclean D."/>
            <person name="Macfadyen A."/>
        </authorList>
    </citation>
    <scope>NUCLEOTIDE SEQUENCE [LARGE SCALE GENOMIC DNA]</scope>
</reference>
<dbReference type="AlphaFoldDB" id="A0AAV1HZ91"/>
<evidence type="ECO:0008006" key="3">
    <source>
        <dbReference type="Google" id="ProtNLM"/>
    </source>
</evidence>
<gene>
    <name evidence="1" type="ORF">CVIRNUC_003267</name>
</gene>
<comment type="caution">
    <text evidence="1">The sequence shown here is derived from an EMBL/GenBank/DDBJ whole genome shotgun (WGS) entry which is preliminary data.</text>
</comment>
<accession>A0AAV1HZ91</accession>
<name>A0AAV1HZ91_9CHLO</name>
<proteinExistence type="predicted"/>
<dbReference type="EMBL" id="CAUYUE010000004">
    <property type="protein sequence ID" value="CAK0765528.1"/>
    <property type="molecule type" value="Genomic_DNA"/>
</dbReference>
<organism evidence="1 2">
    <name type="scientific">Coccomyxa viridis</name>
    <dbReference type="NCBI Taxonomy" id="1274662"/>
    <lineage>
        <taxon>Eukaryota</taxon>
        <taxon>Viridiplantae</taxon>
        <taxon>Chlorophyta</taxon>
        <taxon>core chlorophytes</taxon>
        <taxon>Trebouxiophyceae</taxon>
        <taxon>Trebouxiophyceae incertae sedis</taxon>
        <taxon>Coccomyxaceae</taxon>
        <taxon>Coccomyxa</taxon>
    </lineage>
</organism>